<proteinExistence type="predicted"/>
<evidence type="ECO:0000256" key="5">
    <source>
        <dbReference type="ARBA" id="ARBA00022692"/>
    </source>
</evidence>
<evidence type="ECO:0000313" key="9">
    <source>
        <dbReference type="EMBL" id="MRX56476.1"/>
    </source>
</evidence>
<dbReference type="InterPro" id="IPR001851">
    <property type="entry name" value="ABC_transp_permease"/>
</dbReference>
<dbReference type="GO" id="GO:0022857">
    <property type="term" value="F:transmembrane transporter activity"/>
    <property type="evidence" value="ECO:0007669"/>
    <property type="project" value="InterPro"/>
</dbReference>
<keyword evidence="5 8" id="KW-0812">Transmembrane</keyword>
<accession>A0A6I2MHC5</accession>
<name>A0A6I2MHC5_9BACI</name>
<keyword evidence="3" id="KW-1003">Cell membrane</keyword>
<sequence length="325" mass="34292">METNAIKKEGLSKRNNSHAIKHFFSEYGVFLALALLVIIISALNPSFLTLDNTMNLLRQVSINAILAIGMTYVILSRGIDLSVGSILAFSGIIAASFAGADSANMFLAITLGVGSGLLLGLINGFTIAKFKVTPFIVTLGMMAVARGFTFIYSDGQPISNLDTNFLFIGSGQLAGIPFPVWVTIILFVIFNIILYKTPFGRHIYAIGGNEIAAIISGIKVNRAIIGIYGIMGLLAGVAGVILTSRVSAGLPQAGTAYELDAIAAVVIGGTSLMGGRGRLWGSLVGAIIIGVLNNGLDLLGVSSYWQQVIKGCIIVFAVMMDRKRV</sequence>
<dbReference type="EMBL" id="WKKF01000012">
    <property type="protein sequence ID" value="MRX56476.1"/>
    <property type="molecule type" value="Genomic_DNA"/>
</dbReference>
<keyword evidence="10" id="KW-1185">Reference proteome</keyword>
<dbReference type="GO" id="GO:0005886">
    <property type="term" value="C:plasma membrane"/>
    <property type="evidence" value="ECO:0007669"/>
    <property type="project" value="UniProtKB-SubCell"/>
</dbReference>
<evidence type="ECO:0000256" key="1">
    <source>
        <dbReference type="ARBA" id="ARBA00004651"/>
    </source>
</evidence>
<evidence type="ECO:0000256" key="2">
    <source>
        <dbReference type="ARBA" id="ARBA00022448"/>
    </source>
</evidence>
<dbReference type="Pfam" id="PF02653">
    <property type="entry name" value="BPD_transp_2"/>
    <property type="match status" value="1"/>
</dbReference>
<keyword evidence="7 8" id="KW-0472">Membrane</keyword>
<dbReference type="Proteomes" id="UP000441585">
    <property type="component" value="Unassembled WGS sequence"/>
</dbReference>
<reference evidence="9 10" key="1">
    <citation type="submission" date="2019-11" db="EMBL/GenBank/DDBJ databases">
        <title>Bacillus idriensis genome.</title>
        <authorList>
            <person name="Konopka E.N."/>
            <person name="Newman J.D."/>
        </authorList>
    </citation>
    <scope>NUCLEOTIDE SEQUENCE [LARGE SCALE GENOMIC DNA]</scope>
    <source>
        <strain evidence="9 10">DSM 19097</strain>
    </source>
</reference>
<evidence type="ECO:0000256" key="8">
    <source>
        <dbReference type="SAM" id="Phobius"/>
    </source>
</evidence>
<dbReference type="PANTHER" id="PTHR32196:SF21">
    <property type="entry name" value="ABC TRANSPORTER PERMEASE PROTEIN YPHD-RELATED"/>
    <property type="match status" value="1"/>
</dbReference>
<comment type="caution">
    <text evidence="9">The sequence shown here is derived from an EMBL/GenBank/DDBJ whole genome shotgun (WGS) entry which is preliminary data.</text>
</comment>
<evidence type="ECO:0000256" key="7">
    <source>
        <dbReference type="ARBA" id="ARBA00023136"/>
    </source>
</evidence>
<keyword evidence="4" id="KW-0997">Cell inner membrane</keyword>
<protein>
    <submittedName>
        <fullName evidence="9">Ribose ABC transporter permease</fullName>
    </submittedName>
</protein>
<keyword evidence="2" id="KW-0813">Transport</keyword>
<comment type="subcellular location">
    <subcellularLocation>
        <location evidence="1">Cell membrane</location>
        <topology evidence="1">Multi-pass membrane protein</topology>
    </subcellularLocation>
</comment>
<evidence type="ECO:0000256" key="3">
    <source>
        <dbReference type="ARBA" id="ARBA00022475"/>
    </source>
</evidence>
<evidence type="ECO:0000256" key="6">
    <source>
        <dbReference type="ARBA" id="ARBA00022989"/>
    </source>
</evidence>
<feature type="transmembrane region" description="Helical" evidence="8">
    <location>
        <begin position="56"/>
        <end position="75"/>
    </location>
</feature>
<dbReference type="AlphaFoldDB" id="A0A6I2MHC5"/>
<feature type="transmembrane region" description="Helical" evidence="8">
    <location>
        <begin position="279"/>
        <end position="296"/>
    </location>
</feature>
<dbReference type="RefSeq" id="WP_170292876.1">
    <property type="nucleotide sequence ID" value="NZ_CAJGAA010000005.1"/>
</dbReference>
<feature type="transmembrane region" description="Helical" evidence="8">
    <location>
        <begin position="23"/>
        <end position="44"/>
    </location>
</feature>
<feature type="transmembrane region" description="Helical" evidence="8">
    <location>
        <begin position="82"/>
        <end position="100"/>
    </location>
</feature>
<evidence type="ECO:0000313" key="10">
    <source>
        <dbReference type="Proteomes" id="UP000441585"/>
    </source>
</evidence>
<organism evidence="9 10">
    <name type="scientific">Metabacillus idriensis</name>
    <dbReference type="NCBI Taxonomy" id="324768"/>
    <lineage>
        <taxon>Bacteria</taxon>
        <taxon>Bacillati</taxon>
        <taxon>Bacillota</taxon>
        <taxon>Bacilli</taxon>
        <taxon>Bacillales</taxon>
        <taxon>Bacillaceae</taxon>
        <taxon>Metabacillus</taxon>
    </lineage>
</organism>
<feature type="transmembrane region" description="Helical" evidence="8">
    <location>
        <begin position="135"/>
        <end position="153"/>
    </location>
</feature>
<gene>
    <name evidence="9" type="ORF">GJU41_21185</name>
</gene>
<feature type="transmembrane region" description="Helical" evidence="8">
    <location>
        <begin position="223"/>
        <end position="242"/>
    </location>
</feature>
<dbReference type="CDD" id="cd06579">
    <property type="entry name" value="TM_PBP1_transp_AraH_like"/>
    <property type="match status" value="1"/>
</dbReference>
<feature type="transmembrane region" description="Helical" evidence="8">
    <location>
        <begin position="106"/>
        <end position="128"/>
    </location>
</feature>
<evidence type="ECO:0000256" key="4">
    <source>
        <dbReference type="ARBA" id="ARBA00022519"/>
    </source>
</evidence>
<keyword evidence="6 8" id="KW-1133">Transmembrane helix</keyword>
<feature type="transmembrane region" description="Helical" evidence="8">
    <location>
        <begin position="173"/>
        <end position="194"/>
    </location>
</feature>
<dbReference type="PANTHER" id="PTHR32196">
    <property type="entry name" value="ABC TRANSPORTER PERMEASE PROTEIN YPHD-RELATED-RELATED"/>
    <property type="match status" value="1"/>
</dbReference>